<gene>
    <name evidence="1" type="ORF">GCM10010954_22290</name>
</gene>
<dbReference type="AlphaFoldDB" id="A0A917B687"/>
<reference evidence="1" key="1">
    <citation type="journal article" date="2014" name="Int. J. Syst. Evol. Microbiol.">
        <title>Complete genome sequence of Corynebacterium casei LMG S-19264T (=DSM 44701T), isolated from a smear-ripened cheese.</title>
        <authorList>
            <consortium name="US DOE Joint Genome Institute (JGI-PGF)"/>
            <person name="Walter F."/>
            <person name="Albersmeier A."/>
            <person name="Kalinowski J."/>
            <person name="Ruckert C."/>
        </authorList>
    </citation>
    <scope>NUCLEOTIDE SEQUENCE</scope>
    <source>
        <strain evidence="1">CGMCC 1.12153</strain>
    </source>
</reference>
<name>A0A917B687_HALAA</name>
<comment type="caution">
    <text evidence="1">The sequence shown here is derived from an EMBL/GenBank/DDBJ whole genome shotgun (WGS) entry which is preliminary data.</text>
</comment>
<reference evidence="1" key="2">
    <citation type="submission" date="2020-09" db="EMBL/GenBank/DDBJ databases">
        <authorList>
            <person name="Sun Q."/>
            <person name="Zhou Y."/>
        </authorList>
    </citation>
    <scope>NUCLEOTIDE SEQUENCE</scope>
    <source>
        <strain evidence="1">CGMCC 1.12153</strain>
    </source>
</reference>
<keyword evidence="2" id="KW-1185">Reference proteome</keyword>
<evidence type="ECO:0000313" key="1">
    <source>
        <dbReference type="EMBL" id="GGF23012.1"/>
    </source>
</evidence>
<sequence length="61" mass="7074">MAKYNDDFKLTIVKEYLEVPMGCGLLTKNAEFLIRDRSENRYIPIKQLVRMQVNGGSISCY</sequence>
<dbReference type="Proteomes" id="UP000660110">
    <property type="component" value="Unassembled WGS sequence"/>
</dbReference>
<dbReference type="RefSeq" id="WP_188377547.1">
    <property type="nucleotide sequence ID" value="NZ_BMEL01000002.1"/>
</dbReference>
<evidence type="ECO:0000313" key="2">
    <source>
        <dbReference type="Proteomes" id="UP000660110"/>
    </source>
</evidence>
<accession>A0A917B687</accession>
<organism evidence="1 2">
    <name type="scientific">Halobacillus andaensis</name>
    <dbReference type="NCBI Taxonomy" id="1176239"/>
    <lineage>
        <taxon>Bacteria</taxon>
        <taxon>Bacillati</taxon>
        <taxon>Bacillota</taxon>
        <taxon>Bacilli</taxon>
        <taxon>Bacillales</taxon>
        <taxon>Bacillaceae</taxon>
        <taxon>Halobacillus</taxon>
    </lineage>
</organism>
<dbReference type="EMBL" id="BMEL01000002">
    <property type="protein sequence ID" value="GGF23012.1"/>
    <property type="molecule type" value="Genomic_DNA"/>
</dbReference>
<protein>
    <submittedName>
        <fullName evidence="1">Uncharacterized protein</fullName>
    </submittedName>
</protein>
<proteinExistence type="predicted"/>